<sequence length="506" mass="56372">MEKRKIEIMDTTLRDGEQTSGVSFSAAEKLTIAQLLLEELNIDRIEIASARVSEGEFQAVKGITSWAAEKGYTNRIEVLSFVDGGVSIEWMKKAGAKVQNLLTKGSMNHLTHQLKKTPKQHFSEIAAIITLAKENDIETNVYLEDWSNGMRNSPEYVFQFLDFLATQPIKRILLPDTLGVLIPSLTFEFISKITAKYPQIHFDFHAHNDYDLSIANVMEAIKAGINGLHVTVNGMGERAGNAPLESTVAVINDYLPDVKINIKETSLYTVSKLVETFTGYRIPANKPIVGDNVFTQTAGIHADGDNKNNLYFNDLLPERFGRKRKYALGKTSGKANIEKNLQELGLKLNQEDLKLVTQRIIELGDKKETVTKEDLPYIISDVLDSHTYEDKITIASYVLMHSKGTRPSTTLSLNLNGEIIEEHAQGDGQFDAFMNALSKIYKSKKLTLPKLIDYAVRIPPGSSSDALCETIITWVNNGKEFKTRGLDSDQTVAAIIATQKMLNVIN</sequence>
<dbReference type="OrthoDB" id="9804858at2"/>
<keyword evidence="8" id="KW-1185">Reference proteome</keyword>
<dbReference type="InterPro" id="IPR013709">
    <property type="entry name" value="2-isopropylmalate_synth_dimer"/>
</dbReference>
<evidence type="ECO:0000256" key="4">
    <source>
        <dbReference type="ARBA" id="ARBA00023304"/>
    </source>
</evidence>
<dbReference type="RefSeq" id="WP_089049382.1">
    <property type="nucleotide sequence ID" value="NZ_FXTV01000001.1"/>
</dbReference>
<organism evidence="7 8">
    <name type="scientific">Flavobacterium hercynium</name>
    <dbReference type="NCBI Taxonomy" id="387094"/>
    <lineage>
        <taxon>Bacteria</taxon>
        <taxon>Pseudomonadati</taxon>
        <taxon>Bacteroidota</taxon>
        <taxon>Flavobacteriia</taxon>
        <taxon>Flavobacteriales</taxon>
        <taxon>Flavobacteriaceae</taxon>
        <taxon>Flavobacterium</taxon>
    </lineage>
</organism>
<keyword evidence="1" id="KW-0028">Amino-acid biosynthesis</keyword>
<accession>A0A226HGI6</accession>
<gene>
    <name evidence="7" type="ORF">B0A66_08245</name>
</gene>
<dbReference type="GO" id="GO:0009098">
    <property type="term" value="P:L-leucine biosynthetic process"/>
    <property type="evidence" value="ECO:0007669"/>
    <property type="project" value="InterPro"/>
</dbReference>
<dbReference type="GO" id="GO:0003852">
    <property type="term" value="F:2-isopropylmalate synthase activity"/>
    <property type="evidence" value="ECO:0007669"/>
    <property type="project" value="InterPro"/>
</dbReference>
<proteinExistence type="inferred from homology"/>
<keyword evidence="2 5" id="KW-0808">Transferase</keyword>
<dbReference type="PANTHER" id="PTHR10277">
    <property type="entry name" value="HOMOCITRATE SYNTHASE-RELATED"/>
    <property type="match status" value="1"/>
</dbReference>
<keyword evidence="3" id="KW-0464">Manganese</keyword>
<dbReference type="InterPro" id="IPR013785">
    <property type="entry name" value="Aldolase_TIM"/>
</dbReference>
<dbReference type="Proteomes" id="UP000198345">
    <property type="component" value="Unassembled WGS sequence"/>
</dbReference>
<dbReference type="Pfam" id="PF22617">
    <property type="entry name" value="HCS_D2"/>
    <property type="match status" value="1"/>
</dbReference>
<dbReference type="Gene3D" id="1.10.238.260">
    <property type="match status" value="1"/>
</dbReference>
<dbReference type="SMART" id="SM00917">
    <property type="entry name" value="LeuA_dimer"/>
    <property type="match status" value="1"/>
</dbReference>
<evidence type="ECO:0000313" key="8">
    <source>
        <dbReference type="Proteomes" id="UP000198345"/>
    </source>
</evidence>
<dbReference type="PROSITE" id="PS50991">
    <property type="entry name" value="PYR_CT"/>
    <property type="match status" value="1"/>
</dbReference>
<dbReference type="Gene3D" id="3.30.160.340">
    <property type="match status" value="1"/>
</dbReference>
<dbReference type="SUPFAM" id="SSF110921">
    <property type="entry name" value="2-isopropylmalate synthase LeuA, allosteric (dimerisation) domain"/>
    <property type="match status" value="1"/>
</dbReference>
<dbReference type="InterPro" id="IPR036230">
    <property type="entry name" value="LeuA_allosteric_dom_sf"/>
</dbReference>
<evidence type="ECO:0000256" key="1">
    <source>
        <dbReference type="ARBA" id="ARBA00022605"/>
    </source>
</evidence>
<dbReference type="EMBL" id="MUGW01000017">
    <property type="protein sequence ID" value="OXA92761.1"/>
    <property type="molecule type" value="Genomic_DNA"/>
</dbReference>
<keyword evidence="4" id="KW-0100">Branched-chain amino acid biosynthesis</keyword>
<dbReference type="InterPro" id="IPR000891">
    <property type="entry name" value="PYR_CT"/>
</dbReference>
<evidence type="ECO:0000256" key="3">
    <source>
        <dbReference type="ARBA" id="ARBA00023211"/>
    </source>
</evidence>
<name>A0A226HGI6_9FLAO</name>
<dbReference type="InterPro" id="IPR050073">
    <property type="entry name" value="2-IPM_HCS-like"/>
</dbReference>
<evidence type="ECO:0000256" key="5">
    <source>
        <dbReference type="RuleBase" id="RU003523"/>
    </source>
</evidence>
<dbReference type="AlphaFoldDB" id="A0A226HGI6"/>
<evidence type="ECO:0000259" key="6">
    <source>
        <dbReference type="PROSITE" id="PS50991"/>
    </source>
</evidence>
<dbReference type="Pfam" id="PF08502">
    <property type="entry name" value="LeuA_dimer"/>
    <property type="match status" value="1"/>
</dbReference>
<dbReference type="Pfam" id="PF00682">
    <property type="entry name" value="HMGL-like"/>
    <property type="match status" value="1"/>
</dbReference>
<evidence type="ECO:0000256" key="2">
    <source>
        <dbReference type="ARBA" id="ARBA00022679"/>
    </source>
</evidence>
<dbReference type="Gene3D" id="3.20.20.70">
    <property type="entry name" value="Aldolase class I"/>
    <property type="match status" value="1"/>
</dbReference>
<dbReference type="PANTHER" id="PTHR10277:SF57">
    <property type="entry name" value="(R)-CITRAMALATE SYNTHASE CIMA"/>
    <property type="match status" value="1"/>
</dbReference>
<dbReference type="InterPro" id="IPR054691">
    <property type="entry name" value="LeuA/HCS_post-cat"/>
</dbReference>
<dbReference type="PROSITE" id="PS00815">
    <property type="entry name" value="AIPM_HOMOCIT_SYNTH_1"/>
    <property type="match status" value="1"/>
</dbReference>
<comment type="similarity">
    <text evidence="5">Belongs to the alpha-IPM synthase/homocitrate synthase family.</text>
</comment>
<feature type="domain" description="Pyruvate carboxyltransferase" evidence="6">
    <location>
        <begin position="6"/>
        <end position="266"/>
    </location>
</feature>
<evidence type="ECO:0000313" key="7">
    <source>
        <dbReference type="EMBL" id="OXA92761.1"/>
    </source>
</evidence>
<dbReference type="InterPro" id="IPR002034">
    <property type="entry name" value="AIPM/Hcit_synth_CS"/>
</dbReference>
<reference evidence="7 8" key="1">
    <citation type="submission" date="2016-11" db="EMBL/GenBank/DDBJ databases">
        <title>Whole genomes of Flavobacteriaceae.</title>
        <authorList>
            <person name="Stine C."/>
            <person name="Li C."/>
            <person name="Tadesse D."/>
        </authorList>
    </citation>
    <scope>NUCLEOTIDE SEQUENCE [LARGE SCALE GENOMIC DNA]</scope>
    <source>
        <strain evidence="7 8">DSM 18292</strain>
    </source>
</reference>
<protein>
    <submittedName>
        <fullName evidence="7">2-isopropylmalate synthase</fullName>
    </submittedName>
</protein>
<comment type="caution">
    <text evidence="7">The sequence shown here is derived from an EMBL/GenBank/DDBJ whole genome shotgun (WGS) entry which is preliminary data.</text>
</comment>
<dbReference type="SUPFAM" id="SSF51569">
    <property type="entry name" value="Aldolase"/>
    <property type="match status" value="1"/>
</dbReference>
<dbReference type="Gene3D" id="3.30.160.740">
    <property type="match status" value="1"/>
</dbReference>